<dbReference type="SUPFAM" id="SSF55729">
    <property type="entry name" value="Acyl-CoA N-acyltransferases (Nat)"/>
    <property type="match status" value="1"/>
</dbReference>
<dbReference type="EMBL" id="FSRO01000001">
    <property type="protein sequence ID" value="SIO14682.1"/>
    <property type="molecule type" value="Genomic_DNA"/>
</dbReference>
<keyword evidence="1 4" id="KW-0963">Cytoplasm</keyword>
<comment type="subcellular location">
    <subcellularLocation>
        <location evidence="4">Cytoplasm</location>
    </subcellularLocation>
</comment>
<comment type="function">
    <text evidence="4">Functions in the N-end rule pathway of protein degradation where it conjugates Leu from its aminoacyl-tRNA to the N-termini of proteins containing an N-terminal aspartate or glutamate.</text>
</comment>
<organism evidence="7 8">
    <name type="scientific">Nitrosomonas cryotolerans ATCC 49181</name>
    <dbReference type="NCBI Taxonomy" id="1131553"/>
    <lineage>
        <taxon>Bacteria</taxon>
        <taxon>Pseudomonadati</taxon>
        <taxon>Pseudomonadota</taxon>
        <taxon>Betaproteobacteria</taxon>
        <taxon>Nitrosomonadales</taxon>
        <taxon>Nitrosomonadaceae</taxon>
        <taxon>Nitrosomonas</taxon>
    </lineage>
</organism>
<dbReference type="PIRSF" id="PIRSF037208">
    <property type="entry name" value="ATE_pro_prd"/>
    <property type="match status" value="1"/>
</dbReference>
<name>A0A1N6H4N6_9PROT</name>
<accession>A0A1N6H4N6</accession>
<comment type="similarity">
    <text evidence="4">Belongs to the R-transferase family. Bpt subfamily.</text>
</comment>
<dbReference type="NCBIfam" id="NF002346">
    <property type="entry name" value="PRK01305.2-3"/>
    <property type="match status" value="1"/>
</dbReference>
<keyword evidence="8" id="KW-1185">Reference proteome</keyword>
<dbReference type="PANTHER" id="PTHR21367">
    <property type="entry name" value="ARGININE-TRNA-PROTEIN TRANSFERASE 1"/>
    <property type="match status" value="1"/>
</dbReference>
<dbReference type="GO" id="GO:0071596">
    <property type="term" value="P:ubiquitin-dependent protein catabolic process via the N-end rule pathway"/>
    <property type="evidence" value="ECO:0007669"/>
    <property type="project" value="InterPro"/>
</dbReference>
<dbReference type="GO" id="GO:0008914">
    <property type="term" value="F:leucyl-tRNA--protein transferase activity"/>
    <property type="evidence" value="ECO:0007669"/>
    <property type="project" value="UniProtKB-UniRule"/>
</dbReference>
<dbReference type="RefSeq" id="WP_028461422.1">
    <property type="nucleotide sequence ID" value="NZ_FSRO01000001.1"/>
</dbReference>
<dbReference type="Pfam" id="PF04377">
    <property type="entry name" value="ATE_C"/>
    <property type="match status" value="1"/>
</dbReference>
<keyword evidence="2 4" id="KW-0808">Transferase</keyword>
<evidence type="ECO:0000256" key="3">
    <source>
        <dbReference type="ARBA" id="ARBA00023315"/>
    </source>
</evidence>
<comment type="catalytic activity">
    <reaction evidence="4">
        <text>N-terminal L-glutamyl-[protein] + L-leucyl-tRNA(Leu) = N-terminal L-leucyl-L-glutamyl-[protein] + tRNA(Leu) + H(+)</text>
        <dbReference type="Rhea" id="RHEA:50412"/>
        <dbReference type="Rhea" id="RHEA-COMP:9613"/>
        <dbReference type="Rhea" id="RHEA-COMP:9622"/>
        <dbReference type="Rhea" id="RHEA-COMP:12664"/>
        <dbReference type="Rhea" id="RHEA-COMP:12668"/>
        <dbReference type="ChEBI" id="CHEBI:15378"/>
        <dbReference type="ChEBI" id="CHEBI:64721"/>
        <dbReference type="ChEBI" id="CHEBI:78442"/>
        <dbReference type="ChEBI" id="CHEBI:78494"/>
        <dbReference type="ChEBI" id="CHEBI:133041"/>
        <dbReference type="EC" id="2.3.2.29"/>
    </reaction>
</comment>
<dbReference type="Proteomes" id="UP000185062">
    <property type="component" value="Unassembled WGS sequence"/>
</dbReference>
<evidence type="ECO:0000313" key="7">
    <source>
        <dbReference type="EMBL" id="SIO14682.1"/>
    </source>
</evidence>
<dbReference type="NCBIfam" id="NF002342">
    <property type="entry name" value="PRK01305.1-3"/>
    <property type="match status" value="1"/>
</dbReference>
<dbReference type="HAMAP" id="MF_00689">
    <property type="entry name" value="Bpt"/>
    <property type="match status" value="1"/>
</dbReference>
<dbReference type="InterPro" id="IPR007472">
    <property type="entry name" value="N-end_Aminoacyl_Trfase_C"/>
</dbReference>
<evidence type="ECO:0000256" key="2">
    <source>
        <dbReference type="ARBA" id="ARBA00022679"/>
    </source>
</evidence>
<dbReference type="Pfam" id="PF04376">
    <property type="entry name" value="ATE_N"/>
    <property type="match status" value="1"/>
</dbReference>
<evidence type="ECO:0000256" key="1">
    <source>
        <dbReference type="ARBA" id="ARBA00022490"/>
    </source>
</evidence>
<keyword evidence="3 4" id="KW-0012">Acyltransferase</keyword>
<dbReference type="InterPro" id="IPR030700">
    <property type="entry name" value="N-end_Aminoacyl_Trfase"/>
</dbReference>
<evidence type="ECO:0000313" key="8">
    <source>
        <dbReference type="Proteomes" id="UP000185062"/>
    </source>
</evidence>
<dbReference type="PANTHER" id="PTHR21367:SF1">
    <property type="entry name" value="ARGINYL-TRNA--PROTEIN TRANSFERASE 1"/>
    <property type="match status" value="1"/>
</dbReference>
<comment type="catalytic activity">
    <reaction evidence="4">
        <text>N-terminal L-aspartyl-[protein] + L-leucyl-tRNA(Leu) = N-terminal L-leucyl-L-aspartyl-[protein] + tRNA(Leu) + H(+)</text>
        <dbReference type="Rhea" id="RHEA:50420"/>
        <dbReference type="Rhea" id="RHEA-COMP:9613"/>
        <dbReference type="Rhea" id="RHEA-COMP:9622"/>
        <dbReference type="Rhea" id="RHEA-COMP:12669"/>
        <dbReference type="Rhea" id="RHEA-COMP:12674"/>
        <dbReference type="ChEBI" id="CHEBI:15378"/>
        <dbReference type="ChEBI" id="CHEBI:64720"/>
        <dbReference type="ChEBI" id="CHEBI:78442"/>
        <dbReference type="ChEBI" id="CHEBI:78494"/>
        <dbReference type="ChEBI" id="CHEBI:133042"/>
        <dbReference type="EC" id="2.3.2.29"/>
    </reaction>
</comment>
<dbReference type="GO" id="GO:0005737">
    <property type="term" value="C:cytoplasm"/>
    <property type="evidence" value="ECO:0007669"/>
    <property type="project" value="UniProtKB-SubCell"/>
</dbReference>
<feature type="domain" description="N-end aminoacyl transferase N-terminal" evidence="5">
    <location>
        <begin position="20"/>
        <end position="90"/>
    </location>
</feature>
<evidence type="ECO:0000259" key="6">
    <source>
        <dbReference type="Pfam" id="PF04377"/>
    </source>
</evidence>
<dbReference type="EC" id="2.3.2.29" evidence="4"/>
<dbReference type="NCBIfam" id="NF002341">
    <property type="entry name" value="PRK01305.1-1"/>
    <property type="match status" value="1"/>
</dbReference>
<dbReference type="GO" id="GO:0004057">
    <property type="term" value="F:arginyl-tRNA--protein transferase activity"/>
    <property type="evidence" value="ECO:0007669"/>
    <property type="project" value="InterPro"/>
</dbReference>
<protein>
    <recommendedName>
        <fullName evidence="4">Aspartate/glutamate leucyltransferase</fullName>
        <ecNumber evidence="4">2.3.2.29</ecNumber>
    </recommendedName>
</protein>
<reference evidence="7 8" key="1">
    <citation type="submission" date="2016-12" db="EMBL/GenBank/DDBJ databases">
        <authorList>
            <person name="Song W.-J."/>
            <person name="Kurnit D.M."/>
        </authorList>
    </citation>
    <scope>NUCLEOTIDE SEQUENCE [LARGE SCALE GENOMIC DNA]</scope>
    <source>
        <strain evidence="7 8">ATCC 49181</strain>
    </source>
</reference>
<feature type="domain" description="N-end rule aminoacyl transferase C-terminal" evidence="6">
    <location>
        <begin position="111"/>
        <end position="231"/>
    </location>
</feature>
<gene>
    <name evidence="4" type="primary">bpt</name>
    <name evidence="7" type="ORF">SAMN02743940_1016</name>
</gene>
<dbReference type="InterPro" id="IPR007471">
    <property type="entry name" value="N-end_Aminoacyl_Trfase_N"/>
</dbReference>
<dbReference type="InterPro" id="IPR017138">
    <property type="entry name" value="Asp_Glu_LeuTrfase"/>
</dbReference>
<evidence type="ECO:0000256" key="4">
    <source>
        <dbReference type="HAMAP-Rule" id="MF_00689"/>
    </source>
</evidence>
<dbReference type="eggNOG" id="COG2935">
    <property type="taxonomic scope" value="Bacteria"/>
</dbReference>
<dbReference type="InterPro" id="IPR016181">
    <property type="entry name" value="Acyl_CoA_acyltransferase"/>
</dbReference>
<dbReference type="AlphaFoldDB" id="A0A1N6H4N6"/>
<evidence type="ECO:0000259" key="5">
    <source>
        <dbReference type="Pfam" id="PF04376"/>
    </source>
</evidence>
<proteinExistence type="inferred from homology"/>
<sequence>MNQFDNSLLPVLKFHTTQSYPCSYLPEKSARSQVATPDHLIDASIYAKLIQTGFRRSGNYTYRPCCDQCQACLPIRILINQFTPNRTQRRALKRHQHLIAKHCELHYQAHHFALYQRYQAKRHDGSDMDYQDHEQYCNFLLQSNVDSKLIEFYEYKQLRMVSIIDLLPDGLSSVYTFFDPDLANTSFGTYNILWQIEQCRKLGLTYLYLGYWIKKNQKMSYKVNFQPLEVLFNGQWQPFSNLPFL</sequence>
<dbReference type="STRING" id="44575.SAMN05216419_101525"/>